<keyword evidence="2" id="KW-1185">Reference proteome</keyword>
<accession>A0A7W7T2L3</accession>
<dbReference type="EMBL" id="JACHJS010000001">
    <property type="protein sequence ID" value="MBB4965423.1"/>
    <property type="molecule type" value="Genomic_DNA"/>
</dbReference>
<protein>
    <submittedName>
        <fullName evidence="1">Uncharacterized protein</fullName>
    </submittedName>
</protein>
<reference evidence="1 2" key="1">
    <citation type="submission" date="2020-08" db="EMBL/GenBank/DDBJ databases">
        <title>Sequencing the genomes of 1000 actinobacteria strains.</title>
        <authorList>
            <person name="Klenk H.-P."/>
        </authorList>
    </citation>
    <scope>NUCLEOTIDE SEQUENCE [LARGE SCALE GENOMIC DNA]</scope>
    <source>
        <strain evidence="1 2">DSM 45084</strain>
    </source>
</reference>
<comment type="caution">
    <text evidence="1">The sequence shown here is derived from an EMBL/GenBank/DDBJ whole genome shotgun (WGS) entry which is preliminary data.</text>
</comment>
<dbReference type="Proteomes" id="UP000542674">
    <property type="component" value="Unassembled WGS sequence"/>
</dbReference>
<gene>
    <name evidence="1" type="ORF">F4559_002782</name>
</gene>
<dbReference type="AlphaFoldDB" id="A0A7W7T2L3"/>
<proteinExistence type="predicted"/>
<evidence type="ECO:0000313" key="2">
    <source>
        <dbReference type="Proteomes" id="UP000542674"/>
    </source>
</evidence>
<name>A0A7W7T2L3_9PSEU</name>
<organism evidence="1 2">
    <name type="scientific">Saccharothrix violaceirubra</name>
    <dbReference type="NCBI Taxonomy" id="413306"/>
    <lineage>
        <taxon>Bacteria</taxon>
        <taxon>Bacillati</taxon>
        <taxon>Actinomycetota</taxon>
        <taxon>Actinomycetes</taxon>
        <taxon>Pseudonocardiales</taxon>
        <taxon>Pseudonocardiaceae</taxon>
        <taxon>Saccharothrix</taxon>
    </lineage>
</organism>
<sequence>MRIVALQSKQPSTVAPAVVFPPAKFDLVVSTGGRGAARGDLRAGDGGFDVGRT</sequence>
<evidence type="ECO:0000313" key="1">
    <source>
        <dbReference type="EMBL" id="MBB4965423.1"/>
    </source>
</evidence>